<dbReference type="KEGG" id="cts:Ctha_1276"/>
<dbReference type="eggNOG" id="COG1492">
    <property type="taxonomic scope" value="Bacteria"/>
</dbReference>
<evidence type="ECO:0000256" key="2">
    <source>
        <dbReference type="ARBA" id="ARBA00022573"/>
    </source>
</evidence>
<evidence type="ECO:0000313" key="7">
    <source>
        <dbReference type="EMBL" id="ACF13739.1"/>
    </source>
</evidence>
<dbReference type="InterPro" id="IPR027417">
    <property type="entry name" value="P-loop_NTPase"/>
</dbReference>
<dbReference type="CDD" id="cd01750">
    <property type="entry name" value="GATase1_CobQ"/>
    <property type="match status" value="1"/>
</dbReference>
<dbReference type="InterPro" id="IPR004459">
    <property type="entry name" value="CobQ_synth"/>
</dbReference>
<keyword evidence="3 4" id="KW-0315">Glutamine amidotransferase</keyword>
<feature type="domain" description="CobB/CobQ-like glutamine amidotransferase" evidence="6">
    <location>
        <begin position="260"/>
        <end position="442"/>
    </location>
</feature>
<dbReference type="RefSeq" id="WP_012499823.1">
    <property type="nucleotide sequence ID" value="NC_011026.1"/>
</dbReference>
<dbReference type="GO" id="GO:0015420">
    <property type="term" value="F:ABC-type vitamin B12 transporter activity"/>
    <property type="evidence" value="ECO:0007669"/>
    <property type="project" value="UniProtKB-UniRule"/>
</dbReference>
<dbReference type="Proteomes" id="UP000001208">
    <property type="component" value="Chromosome"/>
</dbReference>
<dbReference type="UniPathway" id="UPA00148"/>
<dbReference type="InterPro" id="IPR011698">
    <property type="entry name" value="GATase_3"/>
</dbReference>
<gene>
    <name evidence="4" type="primary">cobQ</name>
    <name evidence="7" type="ordered locus">Ctha_1276</name>
</gene>
<dbReference type="Gene3D" id="3.40.50.880">
    <property type="match status" value="1"/>
</dbReference>
<dbReference type="PANTHER" id="PTHR21343">
    <property type="entry name" value="DETHIOBIOTIN SYNTHETASE"/>
    <property type="match status" value="1"/>
</dbReference>
<name>B3QZ46_CHLT3</name>
<dbReference type="InterPro" id="IPR047045">
    <property type="entry name" value="CobQ_N"/>
</dbReference>
<dbReference type="Gene3D" id="3.40.50.300">
    <property type="entry name" value="P-loop containing nucleotide triphosphate hydrolases"/>
    <property type="match status" value="1"/>
</dbReference>
<dbReference type="InterPro" id="IPR029062">
    <property type="entry name" value="Class_I_gatase-like"/>
</dbReference>
<dbReference type="GO" id="GO:0009236">
    <property type="term" value="P:cobalamin biosynthetic process"/>
    <property type="evidence" value="ECO:0007669"/>
    <property type="project" value="UniProtKB-UniRule"/>
</dbReference>
<dbReference type="NCBIfam" id="NF001989">
    <property type="entry name" value="PRK00784.1"/>
    <property type="match status" value="1"/>
</dbReference>
<dbReference type="CDD" id="cd05389">
    <property type="entry name" value="CobQ_N"/>
    <property type="match status" value="1"/>
</dbReference>
<evidence type="ECO:0000259" key="5">
    <source>
        <dbReference type="Pfam" id="PF01656"/>
    </source>
</evidence>
<dbReference type="EMBL" id="CP001100">
    <property type="protein sequence ID" value="ACF13739.1"/>
    <property type="molecule type" value="Genomic_DNA"/>
</dbReference>
<comment type="similarity">
    <text evidence="4">Belongs to the CobB/CobQ family. CobQ subfamily.</text>
</comment>
<dbReference type="HOGENOM" id="CLU_019250_2_2_10"/>
<dbReference type="InterPro" id="IPR033949">
    <property type="entry name" value="CobQ_GATase1"/>
</dbReference>
<feature type="active site" description="Nucleophile" evidence="4">
    <location>
        <position position="339"/>
    </location>
</feature>
<evidence type="ECO:0000313" key="8">
    <source>
        <dbReference type="Proteomes" id="UP000001208"/>
    </source>
</evidence>
<feature type="active site" evidence="4">
    <location>
        <position position="437"/>
    </location>
</feature>
<keyword evidence="2 4" id="KW-0169">Cobalamin biosynthesis</keyword>
<dbReference type="SUPFAM" id="SSF52317">
    <property type="entry name" value="Class I glutamine amidotransferase-like"/>
    <property type="match status" value="1"/>
</dbReference>
<proteinExistence type="inferred from homology"/>
<feature type="domain" description="CobQ/CobB/MinD/ParA nucleotide binding" evidence="5">
    <location>
        <begin position="11"/>
        <end position="237"/>
    </location>
</feature>
<dbReference type="HAMAP" id="MF_00028">
    <property type="entry name" value="CobQ"/>
    <property type="match status" value="1"/>
</dbReference>
<organism evidence="7 8">
    <name type="scientific">Chloroherpeton thalassium (strain ATCC 35110 / GB-78)</name>
    <dbReference type="NCBI Taxonomy" id="517418"/>
    <lineage>
        <taxon>Bacteria</taxon>
        <taxon>Pseudomonadati</taxon>
        <taxon>Chlorobiota</taxon>
        <taxon>Chlorobiia</taxon>
        <taxon>Chlorobiales</taxon>
        <taxon>Chloroherpetonaceae</taxon>
        <taxon>Chloroherpeton</taxon>
    </lineage>
</organism>
<protein>
    <recommendedName>
        <fullName evidence="4">Cobyric acid synthase</fullName>
    </recommendedName>
</protein>
<sequence>MSKIQPLKPMMVVGTASDAGKSLLVAGLCRIFKQDGFSPAPFKAQNMSLNSYATPEGFEIGRAQATQAEAAGIACHTDMNPVLLKPTGETGSQIVLNGKPIGTRSAYEYYNADDRHELFREVCLAFDRLRARYNPIVMEGAGSISELNIKQRDITNMRMALHAGAATYLVSDIERGGVFGSVYGTIALLPEEERKLMKGIIINKFRGDSRLFHEGRKILEDLTQVPVVGVLPYIRDLQIDEEDSVALQKRHTSHQPGKINIAVLKLSRIANYTDFRALEHDPRVRLYYTLDADELEKAQIILIPGSKNTIEDLAELKSRSLDVAIRKLHRKGTTVIGICGGYQIMGTRLSDPYAVECKLGELSGLGLLPMETELQPEKTTLQRAFHFRDHSEICYGYEIHMGKTEPINASALPVARFENGETDGCYLSETCWGTYLHGILDNPIVIDAVLRPHLSVLDETPTAAPKMSLREQNNAEYDKLAAMMREHLDMAYIYSTLKPA</sequence>
<comment type="function">
    <text evidence="4">Catalyzes amidations at positions B, D, E, and G on adenosylcobyrinic A,C-diamide. NH(2) groups are provided by glutamine, and one molecule of ATP is hydrogenolyzed for each amidation.</text>
</comment>
<dbReference type="STRING" id="517418.Ctha_1276"/>
<accession>B3QZ46</accession>
<dbReference type="Pfam" id="PF01656">
    <property type="entry name" value="CbiA"/>
    <property type="match status" value="1"/>
</dbReference>
<dbReference type="PANTHER" id="PTHR21343:SF1">
    <property type="entry name" value="COBYRIC ACID SYNTHASE"/>
    <property type="match status" value="1"/>
</dbReference>
<evidence type="ECO:0000256" key="4">
    <source>
        <dbReference type="HAMAP-Rule" id="MF_00028"/>
    </source>
</evidence>
<dbReference type="GO" id="GO:0003824">
    <property type="term" value="F:catalytic activity"/>
    <property type="evidence" value="ECO:0007669"/>
    <property type="project" value="InterPro"/>
</dbReference>
<dbReference type="AlphaFoldDB" id="B3QZ46"/>
<evidence type="ECO:0000259" key="6">
    <source>
        <dbReference type="Pfam" id="PF07685"/>
    </source>
</evidence>
<dbReference type="InterPro" id="IPR002586">
    <property type="entry name" value="CobQ/CobB/MinD/ParA_Nub-bd_dom"/>
</dbReference>
<dbReference type="NCBIfam" id="TIGR00313">
    <property type="entry name" value="cobQ"/>
    <property type="match status" value="1"/>
</dbReference>
<comment type="pathway">
    <text evidence="1 4">Cofactor biosynthesis; adenosylcobalamin biosynthesis.</text>
</comment>
<evidence type="ECO:0000256" key="1">
    <source>
        <dbReference type="ARBA" id="ARBA00004953"/>
    </source>
</evidence>
<dbReference type="PROSITE" id="PS51274">
    <property type="entry name" value="GATASE_COBBQ"/>
    <property type="match status" value="1"/>
</dbReference>
<dbReference type="SUPFAM" id="SSF52540">
    <property type="entry name" value="P-loop containing nucleoside triphosphate hydrolases"/>
    <property type="match status" value="1"/>
</dbReference>
<keyword evidence="8" id="KW-1185">Reference proteome</keyword>
<dbReference type="Pfam" id="PF07685">
    <property type="entry name" value="GATase_3"/>
    <property type="match status" value="1"/>
</dbReference>
<reference evidence="7 8" key="1">
    <citation type="submission" date="2008-06" db="EMBL/GenBank/DDBJ databases">
        <title>Complete sequence of Chloroherpeton thalassium ATCC 35110.</title>
        <authorList>
            <consortium name="US DOE Joint Genome Institute"/>
            <person name="Lucas S."/>
            <person name="Copeland A."/>
            <person name="Lapidus A."/>
            <person name="Glavina del Rio T."/>
            <person name="Dalin E."/>
            <person name="Tice H."/>
            <person name="Bruce D."/>
            <person name="Goodwin L."/>
            <person name="Pitluck S."/>
            <person name="Schmutz J."/>
            <person name="Larimer F."/>
            <person name="Land M."/>
            <person name="Hauser L."/>
            <person name="Kyrpides N."/>
            <person name="Mikhailova N."/>
            <person name="Liu Z."/>
            <person name="Li T."/>
            <person name="Zhao F."/>
            <person name="Overmann J."/>
            <person name="Bryant D.A."/>
            <person name="Richardson P."/>
        </authorList>
    </citation>
    <scope>NUCLEOTIDE SEQUENCE [LARGE SCALE GENOMIC DNA]</scope>
    <source>
        <strain evidence="8">ATCC 35110 / GB-78</strain>
    </source>
</reference>
<evidence type="ECO:0000256" key="3">
    <source>
        <dbReference type="ARBA" id="ARBA00022962"/>
    </source>
</evidence>